<evidence type="ECO:0000256" key="6">
    <source>
        <dbReference type="ARBA" id="ARBA00025785"/>
    </source>
</evidence>
<dbReference type="Proteomes" id="UP001439008">
    <property type="component" value="Unassembled WGS sequence"/>
</dbReference>
<dbReference type="InterPro" id="IPR015424">
    <property type="entry name" value="PyrdxlP-dep_Trfase"/>
</dbReference>
<dbReference type="EMBL" id="JBDODL010000789">
    <property type="protein sequence ID" value="MES1920658.1"/>
    <property type="molecule type" value="Genomic_DNA"/>
</dbReference>
<proteinExistence type="inferred from homology"/>
<dbReference type="InterPro" id="IPR045088">
    <property type="entry name" value="ALAT1/2-like"/>
</dbReference>
<comment type="caution">
    <text evidence="8">The sequence shown here is derived from an EMBL/GenBank/DDBJ whole genome shotgun (WGS) entry which is preliminary data.</text>
</comment>
<sequence length="84" mass="9154">MSIGAYTHSQGLPSVRNSVANYLTNRDNFKSNPENIFLSNGATQVIKMALQLLISSENDGIMVPIPQYPLYSASIQMFGGNFIG</sequence>
<dbReference type="PANTHER" id="PTHR11751:SF29">
    <property type="entry name" value="ALANINE TRANSAMINASE"/>
    <property type="match status" value="1"/>
</dbReference>
<keyword evidence="5" id="KW-0663">Pyridoxal phosphate</keyword>
<reference evidence="8 9" key="1">
    <citation type="journal article" date="2024" name="BMC Biol.">
        <title>Comparative genomics of Ascetosporea gives new insight into the evolutionary basis for animal parasitism in Rhizaria.</title>
        <authorList>
            <person name="Hiltunen Thoren M."/>
            <person name="Onut-Brannstrom I."/>
            <person name="Alfjorden A."/>
            <person name="Peckova H."/>
            <person name="Swords F."/>
            <person name="Hooper C."/>
            <person name="Holzer A.S."/>
            <person name="Bass D."/>
            <person name="Burki F."/>
        </authorList>
    </citation>
    <scope>NUCLEOTIDE SEQUENCE [LARGE SCALE GENOMIC DNA]</scope>
    <source>
        <strain evidence="8">20-A016</strain>
    </source>
</reference>
<dbReference type="Pfam" id="PF00155">
    <property type="entry name" value="Aminotran_1_2"/>
    <property type="match status" value="1"/>
</dbReference>
<keyword evidence="9" id="KW-1185">Reference proteome</keyword>
<accession>A0ABV2ALU5</accession>
<evidence type="ECO:0000256" key="3">
    <source>
        <dbReference type="ARBA" id="ARBA00022576"/>
    </source>
</evidence>
<dbReference type="EC" id="2.6.1.2" evidence="8"/>
<feature type="non-terminal residue" evidence="8">
    <location>
        <position position="84"/>
    </location>
</feature>
<dbReference type="GO" id="GO:0004021">
    <property type="term" value="F:L-alanine:2-oxoglutarate aminotransferase activity"/>
    <property type="evidence" value="ECO:0007669"/>
    <property type="project" value="UniProtKB-EC"/>
</dbReference>
<name>A0ABV2ALU5_9EUKA</name>
<gene>
    <name evidence="8" type="primary">ALT1</name>
    <name evidence="8" type="ORF">MHBO_002309</name>
</gene>
<evidence type="ECO:0000259" key="7">
    <source>
        <dbReference type="Pfam" id="PF00155"/>
    </source>
</evidence>
<evidence type="ECO:0000313" key="9">
    <source>
        <dbReference type="Proteomes" id="UP001439008"/>
    </source>
</evidence>
<protein>
    <submittedName>
        <fullName evidence="8">Alanine transaminase</fullName>
        <ecNumber evidence="8">2.6.1.2</ecNumber>
    </submittedName>
</protein>
<evidence type="ECO:0000256" key="5">
    <source>
        <dbReference type="ARBA" id="ARBA00022898"/>
    </source>
</evidence>
<dbReference type="PANTHER" id="PTHR11751">
    <property type="entry name" value="ALANINE AMINOTRANSFERASE"/>
    <property type="match status" value="1"/>
</dbReference>
<comment type="cofactor">
    <cofactor evidence="1">
        <name>pyridoxal 5'-phosphate</name>
        <dbReference type="ChEBI" id="CHEBI:597326"/>
    </cofactor>
</comment>
<organism evidence="8 9">
    <name type="scientific">Bonamia ostreae</name>
    <dbReference type="NCBI Taxonomy" id="126728"/>
    <lineage>
        <taxon>Eukaryota</taxon>
        <taxon>Sar</taxon>
        <taxon>Rhizaria</taxon>
        <taxon>Endomyxa</taxon>
        <taxon>Ascetosporea</taxon>
        <taxon>Haplosporida</taxon>
        <taxon>Bonamia</taxon>
    </lineage>
</organism>
<keyword evidence="3 8" id="KW-0032">Aminotransferase</keyword>
<dbReference type="Gene3D" id="3.40.640.10">
    <property type="entry name" value="Type I PLP-dependent aspartate aminotransferase-like (Major domain)"/>
    <property type="match status" value="1"/>
</dbReference>
<dbReference type="SUPFAM" id="SSF53383">
    <property type="entry name" value="PLP-dependent transferases"/>
    <property type="match status" value="1"/>
</dbReference>
<comment type="similarity">
    <text evidence="6">Belongs to the class-I pyridoxal-phosphate-dependent aminotransferase family. Alanine aminotransferase subfamily.</text>
</comment>
<dbReference type="InterPro" id="IPR004839">
    <property type="entry name" value="Aminotransferase_I/II_large"/>
</dbReference>
<dbReference type="InterPro" id="IPR015421">
    <property type="entry name" value="PyrdxlP-dep_Trfase_major"/>
</dbReference>
<evidence type="ECO:0000313" key="8">
    <source>
        <dbReference type="EMBL" id="MES1920658.1"/>
    </source>
</evidence>
<comment type="subunit">
    <text evidence="2">Homodimer.</text>
</comment>
<keyword evidence="4 8" id="KW-0808">Transferase</keyword>
<evidence type="ECO:0000256" key="1">
    <source>
        <dbReference type="ARBA" id="ARBA00001933"/>
    </source>
</evidence>
<feature type="domain" description="Aminotransferase class I/classII large" evidence="7">
    <location>
        <begin position="4"/>
        <end position="81"/>
    </location>
</feature>
<evidence type="ECO:0000256" key="4">
    <source>
        <dbReference type="ARBA" id="ARBA00022679"/>
    </source>
</evidence>
<evidence type="ECO:0000256" key="2">
    <source>
        <dbReference type="ARBA" id="ARBA00011738"/>
    </source>
</evidence>